<dbReference type="GO" id="GO:0097367">
    <property type="term" value="F:carbohydrate derivative binding"/>
    <property type="evidence" value="ECO:0007669"/>
    <property type="project" value="InterPro"/>
</dbReference>
<keyword evidence="3" id="KW-0804">Transcription</keyword>
<dbReference type="InterPro" id="IPR046348">
    <property type="entry name" value="SIS_dom_sf"/>
</dbReference>
<keyword evidence="2" id="KW-0238">DNA-binding</keyword>
<dbReference type="GO" id="GO:1901135">
    <property type="term" value="P:carbohydrate derivative metabolic process"/>
    <property type="evidence" value="ECO:0007669"/>
    <property type="project" value="InterPro"/>
</dbReference>
<reference evidence="6" key="1">
    <citation type="journal article" date="2013" name="Int. J. Syst. Evol. Microbiol.">
        <title>Polycladomyces abyssicola gen. nov., sp. nov., a thermophilic filamentous bacterium isolated from hemipelagic sediment.</title>
        <authorList>
            <person name="Tsubouchi T."/>
            <person name="Shimane Y."/>
            <person name="Mori K."/>
            <person name="Usui K."/>
            <person name="Hiraki T."/>
            <person name="Tame A."/>
            <person name="Uematsu K."/>
            <person name="Maruyama T."/>
            <person name="Hatada Y."/>
        </authorList>
    </citation>
    <scope>NUCLEOTIDE SEQUENCE</scope>
    <source>
        <strain evidence="6">JIR-001</strain>
    </source>
</reference>
<evidence type="ECO:0000259" key="4">
    <source>
        <dbReference type="PROSITE" id="PS51071"/>
    </source>
</evidence>
<evidence type="ECO:0000256" key="2">
    <source>
        <dbReference type="ARBA" id="ARBA00023125"/>
    </source>
</evidence>
<dbReference type="PANTHER" id="PTHR30514">
    <property type="entry name" value="GLUCOKINASE"/>
    <property type="match status" value="1"/>
</dbReference>
<keyword evidence="6" id="KW-0418">Kinase</keyword>
<dbReference type="InterPro" id="IPR047640">
    <property type="entry name" value="RpiR-like"/>
</dbReference>
<dbReference type="Gene3D" id="1.10.10.10">
    <property type="entry name" value="Winged helix-like DNA-binding domain superfamily/Winged helix DNA-binding domain"/>
    <property type="match status" value="1"/>
</dbReference>
<dbReference type="EMBL" id="AP024601">
    <property type="protein sequence ID" value="BCU82092.1"/>
    <property type="molecule type" value="Genomic_DNA"/>
</dbReference>
<dbReference type="KEGG" id="pabs:JIR001_18750"/>
<evidence type="ECO:0000313" key="7">
    <source>
        <dbReference type="Proteomes" id="UP000677436"/>
    </source>
</evidence>
<keyword evidence="7" id="KW-1185">Reference proteome</keyword>
<dbReference type="InterPro" id="IPR035472">
    <property type="entry name" value="RpiR-like_SIS"/>
</dbReference>
<keyword evidence="6" id="KW-0808">Transferase</keyword>
<dbReference type="InterPro" id="IPR001347">
    <property type="entry name" value="SIS_dom"/>
</dbReference>
<evidence type="ECO:0000256" key="1">
    <source>
        <dbReference type="ARBA" id="ARBA00023015"/>
    </source>
</evidence>
<feature type="domain" description="SIS" evidence="5">
    <location>
        <begin position="130"/>
        <end position="269"/>
    </location>
</feature>
<evidence type="ECO:0000259" key="5">
    <source>
        <dbReference type="PROSITE" id="PS51464"/>
    </source>
</evidence>
<feature type="domain" description="HTH rpiR-type" evidence="4">
    <location>
        <begin position="7"/>
        <end position="83"/>
    </location>
</feature>
<dbReference type="Gene3D" id="3.40.50.10490">
    <property type="entry name" value="Glucose-6-phosphate isomerase like protein, domain 1"/>
    <property type="match status" value="1"/>
</dbReference>
<evidence type="ECO:0000256" key="3">
    <source>
        <dbReference type="ARBA" id="ARBA00023163"/>
    </source>
</evidence>
<dbReference type="AlphaFoldDB" id="A0A8D5UEZ1"/>
<dbReference type="RefSeq" id="WP_275956695.1">
    <property type="nucleotide sequence ID" value="NZ_AP024601.1"/>
</dbReference>
<keyword evidence="1" id="KW-0805">Transcription regulation</keyword>
<reference evidence="6" key="2">
    <citation type="journal article" date="2021" name="Microbiol. Resour. Announc.">
        <title>Complete Genome Sequence of Polycladomyces abyssicola JIR-001T, Isolated from Hemipelagic Sediment in Deep Seawater.</title>
        <authorList>
            <person name="Tsubouchi T."/>
            <person name="Kaneko Y."/>
        </authorList>
    </citation>
    <scope>NUCLEOTIDE SEQUENCE</scope>
    <source>
        <strain evidence="6">JIR-001</strain>
    </source>
</reference>
<organism evidence="6 7">
    <name type="scientific">Polycladomyces abyssicola</name>
    <dbReference type="NCBI Taxonomy" id="1125966"/>
    <lineage>
        <taxon>Bacteria</taxon>
        <taxon>Bacillati</taxon>
        <taxon>Bacillota</taxon>
        <taxon>Bacilli</taxon>
        <taxon>Bacillales</taxon>
        <taxon>Thermoactinomycetaceae</taxon>
        <taxon>Polycladomyces</taxon>
    </lineage>
</organism>
<dbReference type="GO" id="GO:0003677">
    <property type="term" value="F:DNA binding"/>
    <property type="evidence" value="ECO:0007669"/>
    <property type="project" value="UniProtKB-KW"/>
</dbReference>
<dbReference type="GO" id="GO:0016301">
    <property type="term" value="F:kinase activity"/>
    <property type="evidence" value="ECO:0007669"/>
    <property type="project" value="UniProtKB-KW"/>
</dbReference>
<name>A0A8D5UEZ1_9BACL</name>
<dbReference type="SUPFAM" id="SSF53697">
    <property type="entry name" value="SIS domain"/>
    <property type="match status" value="1"/>
</dbReference>
<dbReference type="InterPro" id="IPR000281">
    <property type="entry name" value="HTH_RpiR"/>
</dbReference>
<dbReference type="PROSITE" id="PS51071">
    <property type="entry name" value="HTH_RPIR"/>
    <property type="match status" value="1"/>
</dbReference>
<dbReference type="Proteomes" id="UP000677436">
    <property type="component" value="Chromosome"/>
</dbReference>
<dbReference type="PROSITE" id="PS51464">
    <property type="entry name" value="SIS"/>
    <property type="match status" value="1"/>
</dbReference>
<dbReference type="PANTHER" id="PTHR30514:SF18">
    <property type="entry name" value="RPIR-FAMILY TRANSCRIPTIONAL REGULATOR"/>
    <property type="match status" value="1"/>
</dbReference>
<dbReference type="GO" id="GO:0003700">
    <property type="term" value="F:DNA-binding transcription factor activity"/>
    <property type="evidence" value="ECO:0007669"/>
    <property type="project" value="InterPro"/>
</dbReference>
<dbReference type="CDD" id="cd05013">
    <property type="entry name" value="SIS_RpiR"/>
    <property type="match status" value="1"/>
</dbReference>
<dbReference type="Pfam" id="PF01380">
    <property type="entry name" value="SIS"/>
    <property type="match status" value="1"/>
</dbReference>
<sequence length="294" mass="33229">MPVSDKHDVFQRIRQKISRMSKAQRQIAAYIEAHPDTVPFLTTAQLAKQAGVGEATVIRFATTLGFAGFTEMQRSLQEQLRKRVTTVERLDLAEELYSEEQRIAYEVLSDDLSNLKQTIQMLDIDMFGKAVQQIHQAKSVTIIAFRSSHALGSFLAFYLHLLKKNTRLITESDTMFEQLSTLGSNDLVIGISFSRYTSRTVQALQYVRKQGVKTLAITDSHRSPLANTSDLYLIAASSSPSFLDSFVAPLSLINALLIAVARINKQEITRHLKNMEHLWEMEGIYYPSENKIGR</sequence>
<gene>
    <name evidence="6" type="ORF">JIR001_18750</name>
</gene>
<protein>
    <submittedName>
        <fullName evidence="6">N-acetylmannosamine kinase</fullName>
    </submittedName>
</protein>
<proteinExistence type="predicted"/>
<dbReference type="InterPro" id="IPR036388">
    <property type="entry name" value="WH-like_DNA-bd_sf"/>
</dbReference>
<dbReference type="InterPro" id="IPR009057">
    <property type="entry name" value="Homeodomain-like_sf"/>
</dbReference>
<dbReference type="SUPFAM" id="SSF46689">
    <property type="entry name" value="Homeodomain-like"/>
    <property type="match status" value="1"/>
</dbReference>
<evidence type="ECO:0000313" key="6">
    <source>
        <dbReference type="EMBL" id="BCU82092.1"/>
    </source>
</evidence>
<accession>A0A8D5UEZ1</accession>
<dbReference type="Pfam" id="PF01418">
    <property type="entry name" value="HTH_6"/>
    <property type="match status" value="1"/>
</dbReference>